<keyword evidence="5 10" id="KW-0808">Transferase</keyword>
<dbReference type="InterPro" id="IPR006264">
    <property type="entry name" value="EPSP_synthase"/>
</dbReference>
<dbReference type="eggNOG" id="COG0128">
    <property type="taxonomic scope" value="Bacteria"/>
</dbReference>
<dbReference type="InterPro" id="IPR001986">
    <property type="entry name" value="Enolpyruvate_Tfrase_dom"/>
</dbReference>
<dbReference type="EMBL" id="ACNN01000018">
    <property type="protein sequence ID" value="EEN82904.1"/>
    <property type="molecule type" value="Genomic_DNA"/>
</dbReference>
<protein>
    <recommendedName>
        <fullName evidence="3">3-phosphoshikimate 1-carboxyvinyltransferase</fullName>
        <ecNumber evidence="3">2.5.1.19</ecNumber>
    </recommendedName>
    <alternativeName>
        <fullName evidence="7">5-enolpyruvylshikimate-3-phosphate synthase</fullName>
    </alternativeName>
</protein>
<dbReference type="GO" id="GO:0009073">
    <property type="term" value="P:aromatic amino acid family biosynthetic process"/>
    <property type="evidence" value="ECO:0007669"/>
    <property type="project" value="UniProtKB-KW"/>
</dbReference>
<dbReference type="Gene3D" id="3.65.10.10">
    <property type="entry name" value="Enolpyruvate transferase domain"/>
    <property type="match status" value="2"/>
</dbReference>
<evidence type="ECO:0000256" key="6">
    <source>
        <dbReference type="ARBA" id="ARBA00023141"/>
    </source>
</evidence>
<dbReference type="Proteomes" id="UP000004295">
    <property type="component" value="Unassembled WGS sequence"/>
</dbReference>
<comment type="caution">
    <text evidence="10">The sequence shown here is derived from an EMBL/GenBank/DDBJ whole genome shotgun (WGS) entry which is preliminary data.</text>
</comment>
<proteinExistence type="inferred from homology"/>
<dbReference type="EC" id="2.5.1.19" evidence="3"/>
<dbReference type="RefSeq" id="WP_004333420.1">
    <property type="nucleotide sequence ID" value="NZ_ACNN01000018.1"/>
</dbReference>
<evidence type="ECO:0000256" key="1">
    <source>
        <dbReference type="ARBA" id="ARBA00004811"/>
    </source>
</evidence>
<dbReference type="STRING" id="553175.POREN0001_1581"/>
<keyword evidence="4" id="KW-0028">Amino-acid biosynthesis</keyword>
<dbReference type="PIRSF" id="PIRSF000505">
    <property type="entry name" value="EPSPS"/>
    <property type="match status" value="1"/>
</dbReference>
<keyword evidence="6" id="KW-0057">Aromatic amino acid biosynthesis</keyword>
<keyword evidence="11" id="KW-1185">Reference proteome</keyword>
<evidence type="ECO:0000256" key="3">
    <source>
        <dbReference type="ARBA" id="ARBA00012450"/>
    </source>
</evidence>
<reference evidence="10 11" key="1">
    <citation type="submission" date="2009-04" db="EMBL/GenBank/DDBJ databases">
        <authorList>
            <person name="Sebastian Y."/>
            <person name="Madupu R."/>
            <person name="Durkin A.S."/>
            <person name="Torralba M."/>
            <person name="Methe B."/>
            <person name="Sutton G.G."/>
            <person name="Strausberg R.L."/>
            <person name="Nelson K.E."/>
        </authorList>
    </citation>
    <scope>NUCLEOTIDE SEQUENCE [LARGE SCALE GENOMIC DNA]</scope>
    <source>
        <strain evidence="11">ATCC 35406 / BCRC 14492 / JCM 8526 / NCTC 13058 / HG 370</strain>
    </source>
</reference>
<accession>C3JA93</accession>
<evidence type="ECO:0000259" key="9">
    <source>
        <dbReference type="Pfam" id="PF00275"/>
    </source>
</evidence>
<dbReference type="Pfam" id="PF00275">
    <property type="entry name" value="EPSP_synthase"/>
    <property type="match status" value="1"/>
</dbReference>
<evidence type="ECO:0000256" key="5">
    <source>
        <dbReference type="ARBA" id="ARBA00022679"/>
    </source>
</evidence>
<evidence type="ECO:0000256" key="8">
    <source>
        <dbReference type="ARBA" id="ARBA00044633"/>
    </source>
</evidence>
<dbReference type="PANTHER" id="PTHR21090">
    <property type="entry name" value="AROM/DEHYDROQUINATE SYNTHASE"/>
    <property type="match status" value="1"/>
</dbReference>
<name>C3JA93_POREA</name>
<evidence type="ECO:0000256" key="2">
    <source>
        <dbReference type="ARBA" id="ARBA00009948"/>
    </source>
</evidence>
<gene>
    <name evidence="10" type="primary">aroA</name>
    <name evidence="10" type="ORF">POREN0001_1581</name>
</gene>
<dbReference type="GeneID" id="93365906"/>
<dbReference type="GO" id="GO:0003866">
    <property type="term" value="F:3-phosphoshikimate 1-carboxyvinyltransferase activity"/>
    <property type="evidence" value="ECO:0007669"/>
    <property type="project" value="UniProtKB-EC"/>
</dbReference>
<evidence type="ECO:0000313" key="11">
    <source>
        <dbReference type="Proteomes" id="UP000004295"/>
    </source>
</evidence>
<comment type="catalytic activity">
    <reaction evidence="8">
        <text>3-phosphoshikimate + phosphoenolpyruvate = 5-O-(1-carboxyvinyl)-3-phosphoshikimate + phosphate</text>
        <dbReference type="Rhea" id="RHEA:21256"/>
        <dbReference type="ChEBI" id="CHEBI:43474"/>
        <dbReference type="ChEBI" id="CHEBI:57701"/>
        <dbReference type="ChEBI" id="CHEBI:58702"/>
        <dbReference type="ChEBI" id="CHEBI:145989"/>
        <dbReference type="EC" id="2.5.1.19"/>
    </reaction>
    <physiologicalReaction direction="left-to-right" evidence="8">
        <dbReference type="Rhea" id="RHEA:21257"/>
    </physiologicalReaction>
</comment>
<dbReference type="AlphaFoldDB" id="C3JA93"/>
<comment type="pathway">
    <text evidence="1">Metabolic intermediate biosynthesis; chorismate biosynthesis; chorismate from D-erythrose 4-phosphate and phosphoenolpyruvate: step 6/7.</text>
</comment>
<dbReference type="UniPathway" id="UPA00053">
    <property type="reaction ID" value="UER00089"/>
</dbReference>
<feature type="domain" description="Enolpyruvate transferase" evidence="9">
    <location>
        <begin position="11"/>
        <end position="422"/>
    </location>
</feature>
<dbReference type="SUPFAM" id="SSF55205">
    <property type="entry name" value="EPT/RTPC-like"/>
    <property type="match status" value="1"/>
</dbReference>
<dbReference type="GO" id="GO:0008652">
    <property type="term" value="P:amino acid biosynthetic process"/>
    <property type="evidence" value="ECO:0007669"/>
    <property type="project" value="UniProtKB-KW"/>
</dbReference>
<dbReference type="PANTHER" id="PTHR21090:SF5">
    <property type="entry name" value="PENTAFUNCTIONAL AROM POLYPEPTIDE"/>
    <property type="match status" value="1"/>
</dbReference>
<dbReference type="InterPro" id="IPR013792">
    <property type="entry name" value="RNA3'P_cycl/enolpyr_Trfase_a/b"/>
</dbReference>
<dbReference type="InterPro" id="IPR036968">
    <property type="entry name" value="Enolpyruvate_Tfrase_sf"/>
</dbReference>
<comment type="similarity">
    <text evidence="2">Belongs to the EPSP synthase family.</text>
</comment>
<evidence type="ECO:0000313" key="10">
    <source>
        <dbReference type="EMBL" id="EEN82904.1"/>
    </source>
</evidence>
<evidence type="ECO:0000256" key="4">
    <source>
        <dbReference type="ARBA" id="ARBA00022605"/>
    </source>
</evidence>
<evidence type="ECO:0000256" key="7">
    <source>
        <dbReference type="ARBA" id="ARBA00030046"/>
    </source>
</evidence>
<organism evidence="10 11">
    <name type="scientific">Porphyromonas endodontalis (strain ATCC 35406 / DSM 24491 / JCM 8526 / CCUG 16442 / BCRC 14492 / NCTC 13058 / HG 370)</name>
    <name type="common">Bacteroides endodontalis</name>
    <dbReference type="NCBI Taxonomy" id="553175"/>
    <lineage>
        <taxon>Bacteria</taxon>
        <taxon>Pseudomonadati</taxon>
        <taxon>Bacteroidota</taxon>
        <taxon>Bacteroidia</taxon>
        <taxon>Bacteroidales</taxon>
        <taxon>Porphyromonadaceae</taxon>
        <taxon>Porphyromonas</taxon>
    </lineage>
</organism>
<sequence>MMEQLRHLPIAKSNANRLLVMAYLAGEFPRVRETLLSQGDWEDCPDDVRIMCRVLQEMGATSGAETSSDTPFTLLDVGAAGTVLRFVTALAAVGTERPLQITGTTRLKNRPLRPLLDELKALGADIRGEWSEENAHDPLTIYPPSRPLRGGTLSSTFDRQSSQFISALLMIAPYFSAPFTIPELPRRGNSYPYIDLTLAMMREAGADWSYTETGVVVKPGGYSGDRLLEMARVPEMDWSAASYAFGWSAVAHRPVFLPSLRASDRQGDKAIVGFMRPLGVEARFLEGGGVELIPTDVPRLACYTPEGLNEVPDLVPTLVVTALMRRQPFLMKGVASLRLKESDRLRQLVETAALFGFRLHESDDALAWDGTFSPVEAQRTILVDTAEDHRMAMAWSIASILYPQVQYTDASVVSKSYPGFWRESIFAALPH</sequence>
<dbReference type="GO" id="GO:0009423">
    <property type="term" value="P:chorismate biosynthetic process"/>
    <property type="evidence" value="ECO:0007669"/>
    <property type="project" value="UniProtKB-UniPathway"/>
</dbReference>